<protein>
    <submittedName>
        <fullName evidence="1">Uncharacterized protein</fullName>
    </submittedName>
</protein>
<reference evidence="1 2" key="1">
    <citation type="submission" date="2021-11" db="EMBL/GenBank/DDBJ databases">
        <title>Black yeast isolated from Biological Soil Crust.</title>
        <authorList>
            <person name="Kurbessoian T."/>
        </authorList>
    </citation>
    <scope>NUCLEOTIDE SEQUENCE [LARGE SCALE GENOMIC DNA]</scope>
    <source>
        <strain evidence="1 2">CCFEE 5522</strain>
    </source>
</reference>
<dbReference type="EMBL" id="JAVFHQ010000029">
    <property type="protein sequence ID" value="KAK4543822.1"/>
    <property type="molecule type" value="Genomic_DNA"/>
</dbReference>
<sequence>MRSFVPLRAAITETFEEVRKTMKGSMDKAPDALQQIFPRSAAKVAAAKRIEDARKSNEANPFLRRLPPEIILDCLRPLMHITCEGQPHRNSTGQELLATNGPSPLAIYGSICRKLRPTAITAYYDESVLHLRVLPDPHQRVALKPKPENFARFGKIELERGGQKRSRFCTLKRVARKGYVKGQYGLELPPQYVRQHVQRIYFELLVPENMVLDAHPTRVLFRPTVRCTAYDDESNDWLAPIFALPKQYGFESLKGVMIDFMVPLYEAWASEDRKKLRAWVNAKLRADADVRTMMEKGSLQVSFESPEIPVA</sequence>
<accession>A0AAV9JFA9</accession>
<proteinExistence type="predicted"/>
<comment type="caution">
    <text evidence="1">The sequence shown here is derived from an EMBL/GenBank/DDBJ whole genome shotgun (WGS) entry which is preliminary data.</text>
</comment>
<evidence type="ECO:0000313" key="1">
    <source>
        <dbReference type="EMBL" id="KAK4543822.1"/>
    </source>
</evidence>
<dbReference type="Proteomes" id="UP001324427">
    <property type="component" value="Unassembled WGS sequence"/>
</dbReference>
<dbReference type="AlphaFoldDB" id="A0AAV9JFA9"/>
<gene>
    <name evidence="1" type="ORF">LTR36_004855</name>
</gene>
<organism evidence="1 2">
    <name type="scientific">Oleoguttula mirabilis</name>
    <dbReference type="NCBI Taxonomy" id="1507867"/>
    <lineage>
        <taxon>Eukaryota</taxon>
        <taxon>Fungi</taxon>
        <taxon>Dikarya</taxon>
        <taxon>Ascomycota</taxon>
        <taxon>Pezizomycotina</taxon>
        <taxon>Dothideomycetes</taxon>
        <taxon>Dothideomycetidae</taxon>
        <taxon>Mycosphaerellales</taxon>
        <taxon>Teratosphaeriaceae</taxon>
        <taxon>Oleoguttula</taxon>
    </lineage>
</organism>
<keyword evidence="2" id="KW-1185">Reference proteome</keyword>
<evidence type="ECO:0000313" key="2">
    <source>
        <dbReference type="Proteomes" id="UP001324427"/>
    </source>
</evidence>
<name>A0AAV9JFA9_9PEZI</name>